<dbReference type="RefSeq" id="NP_932736.1">
    <property type="nucleotide sequence ID" value="NC_005137.2"/>
</dbReference>
<name>Q6VTL2_NPVCD</name>
<reference evidence="3" key="2">
    <citation type="journal article" date="1996" name="Virus Genes">
        <title>The putative LEF-1 proteins from two distinct Choristoneura fumiferana multiple nucleopolyhedroviruses share domain homology to eukaryotic primases.</title>
        <authorList>
            <person name="Barrett J.W."/>
            <person name="Lauzon H.A."/>
            <person name="Mercuri P.S."/>
            <person name="Krell P.J."/>
            <person name="Sohi S.S."/>
            <person name="Arif B.M."/>
        </authorList>
    </citation>
    <scope>NUCLEOTIDE SEQUENCE [LARGE SCALE GENOMIC DNA]</scope>
</reference>
<feature type="region of interest" description="Disordered" evidence="1">
    <location>
        <begin position="1"/>
        <end position="34"/>
    </location>
</feature>
<protein>
    <submittedName>
        <fullName evidence="2">Uncharacterized protein</fullName>
    </submittedName>
</protein>
<dbReference type="OrthoDB" id="10911at10239"/>
<accession>Q6VTL2</accession>
<dbReference type="Proteomes" id="UP000202937">
    <property type="component" value="Segment"/>
</dbReference>
<reference evidence="3" key="1">
    <citation type="journal article" date="1995" name="J. Gen. Virol.">
        <title>Characterization, sequencing and phylogeny of the ecdysteroid UDP-glucosyltransferase gene from two distinct nuclear polyhedrosis viruses isolated from Choristoneura fumiferana.</title>
        <authorList>
            <person name="Barrett J.W."/>
            <person name="Krell P.J."/>
            <person name="Arif B.M."/>
        </authorList>
    </citation>
    <scope>NUCLEOTIDE SEQUENCE [LARGE SCALE GENOMIC DNA]</scope>
</reference>
<organismHost>
    <name type="scientific">Lepidoptera</name>
    <name type="common">moths &amp; butterflies</name>
    <dbReference type="NCBI Taxonomy" id="7088"/>
</organismHost>
<reference evidence="2 3" key="5">
    <citation type="journal article" date="2005" name="J. Gen. Virol.">
        <title>Gene organization and sequencing of the Choristoneura fumiferana defective nucleopolyhedrovirus genome.</title>
        <authorList>
            <person name="Lauzon H.A."/>
            <person name="Jamieson P.B."/>
            <person name="Krell P.J."/>
            <person name="Arif B.M."/>
        </authorList>
    </citation>
    <scope>NUCLEOTIDE SEQUENCE [LARGE SCALE GENOMIC DNA]</scope>
</reference>
<evidence type="ECO:0000313" key="2">
    <source>
        <dbReference type="EMBL" id="AAQ91782.1"/>
    </source>
</evidence>
<reference evidence="3" key="3">
    <citation type="journal article" date="1999" name="J. Gen. Virol.">
        <title>Molecular analysis of the p48 gene of Choristoneura fumiferana multicapsid nucleopolyhedroviruses CfMNPV and CfDEFNPV.</title>
        <authorList>
            <person name="Li X."/>
            <person name="Lauzon H.A."/>
            <person name="Sohi S.S."/>
            <person name="Palli S.R."/>
            <person name="Retnakaran A."/>
            <person name="Arif B.M."/>
        </authorList>
    </citation>
    <scope>NUCLEOTIDE SEQUENCE [LARGE SCALE GENOMIC DNA]</scope>
</reference>
<dbReference type="EMBL" id="AY327402">
    <property type="protein sequence ID" value="AAQ91782.1"/>
    <property type="molecule type" value="Genomic_DNA"/>
</dbReference>
<dbReference type="KEGG" id="vg:2943831"/>
<reference evidence="2 3" key="4">
    <citation type="journal article" date="2000" name="Virology">
        <title>Characterization of an overexpressed spindle protein during a baculovirus infection.</title>
        <authorList>
            <person name="Li X."/>
            <person name="Barrett J."/>
            <person name="Pang A."/>
            <person name="Klose R.J."/>
            <person name="Krell P.J."/>
            <person name="Arif B.M."/>
        </authorList>
    </citation>
    <scope>NUCLEOTIDE SEQUENCE [LARGE SCALE GENOMIC DNA]</scope>
</reference>
<organism evidence="2 3">
    <name type="scientific">Choristoneura fumiferana defective polyhedrosis virus</name>
    <name type="common">Cfdef</name>
    <dbReference type="NCBI Taxonomy" id="74660"/>
    <lineage>
        <taxon>Viruses</taxon>
        <taxon>Viruses incertae sedis</taxon>
        <taxon>Naldaviricetes</taxon>
        <taxon>Lefavirales</taxon>
        <taxon>Baculoviridae</taxon>
        <taxon>Alphabaculovirus</taxon>
        <taxon>Alphabaculovirus alterchofumiferanae</taxon>
    </lineage>
</organism>
<dbReference type="GeneID" id="2943831"/>
<proteinExistence type="predicted"/>
<evidence type="ECO:0000256" key="1">
    <source>
        <dbReference type="SAM" id="MobiDB-lite"/>
    </source>
</evidence>
<sequence>MAPIRTKSEETSQKSERSKQFKASYSKFTKKKNEAPERARLATFIEINVNQPEDEVNKLELRAQEMLENRKPSIFNKDSVRAFLNKNTFVVAFAHPTYPMDYIRNATSITINCSKINRKLLFFDKNKKMMNVLPDRTAFKVQINDNTPMNVQSAMFDEKLELEIDFLSISIKELIPIQKCVIYLNILLQRNLQWVVPQELINTFAKLQLAAPNQLLQNS</sequence>
<evidence type="ECO:0000313" key="3">
    <source>
        <dbReference type="Proteomes" id="UP000202937"/>
    </source>
</evidence>
<feature type="compositionally biased region" description="Basic and acidic residues" evidence="1">
    <location>
        <begin position="1"/>
        <end position="19"/>
    </location>
</feature>
<keyword evidence="3" id="KW-1185">Reference proteome</keyword>